<dbReference type="Pfam" id="PF04397">
    <property type="entry name" value="LytTR"/>
    <property type="match status" value="1"/>
</dbReference>
<sequence length="177" mass="20460">MFKVKFLAEQKASVLKQLHIEEQSDYQIVLCEKADDIEADKINLCFAYEHLDQVTKLMAFKNTPLSIKVPCTTERGEEMVALHMIDFIESFGNEISASVNQRVLRISSKLYKLEDEWRKYGFVRISKSQIVNVGKIAAIKRGFNGKLLLVLENNQHLEVNRSFVKDFKAYMEGRKPL</sequence>
<dbReference type="PANTHER" id="PTHR37299">
    <property type="entry name" value="TRANSCRIPTIONAL REGULATOR-RELATED"/>
    <property type="match status" value="1"/>
</dbReference>
<dbReference type="EMBL" id="QJKH01000010">
    <property type="protein sequence ID" value="PXX77522.1"/>
    <property type="molecule type" value="Genomic_DNA"/>
</dbReference>
<evidence type="ECO:0000259" key="1">
    <source>
        <dbReference type="PROSITE" id="PS50930"/>
    </source>
</evidence>
<dbReference type="GO" id="GO:0003677">
    <property type="term" value="F:DNA binding"/>
    <property type="evidence" value="ECO:0007669"/>
    <property type="project" value="UniProtKB-KW"/>
</dbReference>
<proteinExistence type="predicted"/>
<dbReference type="SMART" id="SM00850">
    <property type="entry name" value="LytTR"/>
    <property type="match status" value="1"/>
</dbReference>
<dbReference type="STRING" id="1034346.GCA_000313565_01350"/>
<dbReference type="Proteomes" id="UP001276902">
    <property type="component" value="Unassembled WGS sequence"/>
</dbReference>
<comment type="caution">
    <text evidence="3">The sequence shown here is derived from an EMBL/GenBank/DDBJ whole genome shotgun (WGS) entry which is preliminary data.</text>
</comment>
<dbReference type="PANTHER" id="PTHR37299:SF4">
    <property type="entry name" value="TRANSCRIPTIONAL REGULATOR"/>
    <property type="match status" value="1"/>
</dbReference>
<dbReference type="OrthoDB" id="9808614at2"/>
<dbReference type="AlphaFoldDB" id="A0A2V2F2H0"/>
<accession>A0A2V2F2H0</accession>
<feature type="domain" description="HTH LytTR-type" evidence="1">
    <location>
        <begin position="69"/>
        <end position="173"/>
    </location>
</feature>
<evidence type="ECO:0000313" key="3">
    <source>
        <dbReference type="EMBL" id="PXX77522.1"/>
    </source>
</evidence>
<dbReference type="InterPro" id="IPR046947">
    <property type="entry name" value="LytR-like"/>
</dbReference>
<name>A0A2V2F2H0_9FIRM</name>
<evidence type="ECO:0000313" key="4">
    <source>
        <dbReference type="Proteomes" id="UP000247612"/>
    </source>
</evidence>
<dbReference type="Proteomes" id="UP000247612">
    <property type="component" value="Unassembled WGS sequence"/>
</dbReference>
<dbReference type="EMBL" id="JALDAW010000011">
    <property type="protein sequence ID" value="MDY5167796.1"/>
    <property type="molecule type" value="Genomic_DNA"/>
</dbReference>
<gene>
    <name evidence="3" type="ORF">DES51_11071</name>
    <name evidence="2" type="ORF">MQE39_06665</name>
</gene>
<reference evidence="3 4" key="1">
    <citation type="submission" date="2018-05" db="EMBL/GenBank/DDBJ databases">
        <title>Genomic Encyclopedia of Type Strains, Phase IV (KMG-IV): sequencing the most valuable type-strain genomes for metagenomic binning, comparative biology and taxonomic classification.</title>
        <authorList>
            <person name="Goeker M."/>
        </authorList>
    </citation>
    <scope>NUCLEOTIDE SEQUENCE [LARGE SCALE GENOMIC DNA]</scope>
    <source>
        <strain evidence="3 4">JC118</strain>
    </source>
</reference>
<protein>
    <submittedName>
        <fullName evidence="2">LytTR family transcriptional regulator DNA-binding domain-containing protein</fullName>
    </submittedName>
    <submittedName>
        <fullName evidence="3">LytTr DNA-binding domain-containing protein</fullName>
    </submittedName>
</protein>
<reference evidence="2" key="2">
    <citation type="submission" date="2022-03" db="EMBL/GenBank/DDBJ databases">
        <title>First case of bacteraemia caused by Dielma fastidiosa in a patient hospitalised with diverticulitis.</title>
        <authorList>
            <person name="Forman-Ankjaer B."/>
            <person name="Hvid-Jensen F."/>
            <person name="Kobel C.M."/>
            <person name="Greve T."/>
        </authorList>
    </citation>
    <scope>NUCLEOTIDE SEQUENCE</scope>
    <source>
        <strain evidence="2">AUH_DF_2021</strain>
    </source>
</reference>
<organism evidence="3 4">
    <name type="scientific">Dielma fastidiosa</name>
    <dbReference type="NCBI Taxonomy" id="1034346"/>
    <lineage>
        <taxon>Bacteria</taxon>
        <taxon>Bacillati</taxon>
        <taxon>Bacillota</taxon>
        <taxon>Erysipelotrichia</taxon>
        <taxon>Erysipelotrichales</taxon>
        <taxon>Erysipelotrichaceae</taxon>
        <taxon>Dielma</taxon>
    </lineage>
</organism>
<dbReference type="GO" id="GO:0000156">
    <property type="term" value="F:phosphorelay response regulator activity"/>
    <property type="evidence" value="ECO:0007669"/>
    <property type="project" value="InterPro"/>
</dbReference>
<dbReference type="InterPro" id="IPR007492">
    <property type="entry name" value="LytTR_DNA-bd_dom"/>
</dbReference>
<keyword evidence="4" id="KW-1185">Reference proteome</keyword>
<dbReference type="Gene3D" id="2.40.50.1020">
    <property type="entry name" value="LytTr DNA-binding domain"/>
    <property type="match status" value="1"/>
</dbReference>
<evidence type="ECO:0000313" key="2">
    <source>
        <dbReference type="EMBL" id="MDY5167796.1"/>
    </source>
</evidence>
<dbReference type="PROSITE" id="PS50930">
    <property type="entry name" value="HTH_LYTTR"/>
    <property type="match status" value="1"/>
</dbReference>
<dbReference type="RefSeq" id="WP_022937657.1">
    <property type="nucleotide sequence ID" value="NZ_BAABZA010000001.1"/>
</dbReference>
<dbReference type="GeneID" id="94439462"/>
<keyword evidence="3" id="KW-0238">DNA-binding</keyword>